<keyword evidence="5 11" id="KW-0808">Transferase</keyword>
<dbReference type="AlphaFoldDB" id="A0A1Q6R3E3"/>
<comment type="pathway">
    <text evidence="2 11">Cofactor biosynthesis; NAD(+) biosynthesis; deamido-NAD(+) from nicotinate D-ribonucleotide: step 1/1.</text>
</comment>
<dbReference type="Pfam" id="PF01467">
    <property type="entry name" value="CTP_transf_like"/>
    <property type="match status" value="1"/>
</dbReference>
<evidence type="ECO:0000256" key="7">
    <source>
        <dbReference type="ARBA" id="ARBA00022741"/>
    </source>
</evidence>
<evidence type="ECO:0000256" key="10">
    <source>
        <dbReference type="ARBA" id="ARBA00048721"/>
    </source>
</evidence>
<evidence type="ECO:0000256" key="5">
    <source>
        <dbReference type="ARBA" id="ARBA00022679"/>
    </source>
</evidence>
<comment type="caution">
    <text evidence="12">The sequence shown here is derived from an EMBL/GenBank/DDBJ whole genome shotgun (WGS) entry which is preliminary data.</text>
</comment>
<dbReference type="SUPFAM" id="SSF52374">
    <property type="entry name" value="Nucleotidylyl transferase"/>
    <property type="match status" value="1"/>
</dbReference>
<keyword evidence="7 11" id="KW-0547">Nucleotide-binding</keyword>
<keyword evidence="6 11" id="KW-0548">Nucleotidyltransferase</keyword>
<dbReference type="RefSeq" id="WP_363316381.1">
    <property type="nucleotide sequence ID" value="NZ_CAJLOJ010000018.1"/>
</dbReference>
<dbReference type="GO" id="GO:0005524">
    <property type="term" value="F:ATP binding"/>
    <property type="evidence" value="ECO:0007669"/>
    <property type="project" value="UniProtKB-KW"/>
</dbReference>
<evidence type="ECO:0000313" key="13">
    <source>
        <dbReference type="Proteomes" id="UP000186777"/>
    </source>
</evidence>
<evidence type="ECO:0000313" key="12">
    <source>
        <dbReference type="EMBL" id="OLA36894.1"/>
    </source>
</evidence>
<organism evidence="12 13">
    <name type="scientific">Phascolarctobacterium succinatutens</name>
    <dbReference type="NCBI Taxonomy" id="626940"/>
    <lineage>
        <taxon>Bacteria</taxon>
        <taxon>Bacillati</taxon>
        <taxon>Bacillota</taxon>
        <taxon>Negativicutes</taxon>
        <taxon>Acidaminococcales</taxon>
        <taxon>Acidaminococcaceae</taxon>
        <taxon>Phascolarctobacterium</taxon>
    </lineage>
</organism>
<comment type="catalytic activity">
    <reaction evidence="10 11">
        <text>nicotinate beta-D-ribonucleotide + ATP + H(+) = deamido-NAD(+) + diphosphate</text>
        <dbReference type="Rhea" id="RHEA:22860"/>
        <dbReference type="ChEBI" id="CHEBI:15378"/>
        <dbReference type="ChEBI" id="CHEBI:30616"/>
        <dbReference type="ChEBI" id="CHEBI:33019"/>
        <dbReference type="ChEBI" id="CHEBI:57502"/>
        <dbReference type="ChEBI" id="CHEBI:58437"/>
        <dbReference type="EC" id="2.7.7.18"/>
    </reaction>
</comment>
<keyword evidence="4 11" id="KW-0662">Pyridine nucleotide biosynthesis</keyword>
<dbReference type="PANTHER" id="PTHR39321:SF3">
    <property type="entry name" value="PHOSPHOPANTETHEINE ADENYLYLTRANSFERASE"/>
    <property type="match status" value="1"/>
</dbReference>
<reference evidence="12 13" key="1">
    <citation type="journal article" date="2016" name="Nat. Biotechnol.">
        <title>Measurement of bacterial replication rates in microbial communities.</title>
        <authorList>
            <person name="Brown C.T."/>
            <person name="Olm M.R."/>
            <person name="Thomas B.C."/>
            <person name="Banfield J.F."/>
        </authorList>
    </citation>
    <scope>NUCLEOTIDE SEQUENCE [LARGE SCALE GENOMIC DNA]</scope>
    <source>
        <strain evidence="12">46_33</strain>
    </source>
</reference>
<keyword evidence="9 11" id="KW-0520">NAD</keyword>
<dbReference type="EC" id="2.7.7.18" evidence="11"/>
<protein>
    <recommendedName>
        <fullName evidence="11">Probable nicotinate-nucleotide adenylyltransferase</fullName>
        <ecNumber evidence="11">2.7.7.18</ecNumber>
    </recommendedName>
    <alternativeName>
        <fullName evidence="11">Deamido-NAD(+) diphosphorylase</fullName>
    </alternativeName>
    <alternativeName>
        <fullName evidence="11">Deamido-NAD(+) pyrophosphorylase</fullName>
    </alternativeName>
    <alternativeName>
        <fullName evidence="11">Nicotinate mononucleotide adenylyltransferase</fullName>
        <shortName evidence="11">NaMN adenylyltransferase</shortName>
    </alternativeName>
</protein>
<evidence type="ECO:0000256" key="3">
    <source>
        <dbReference type="ARBA" id="ARBA00009014"/>
    </source>
</evidence>
<evidence type="ECO:0000256" key="11">
    <source>
        <dbReference type="HAMAP-Rule" id="MF_00244"/>
    </source>
</evidence>
<dbReference type="HAMAP" id="MF_00244">
    <property type="entry name" value="NaMN_adenylyltr"/>
    <property type="match status" value="1"/>
</dbReference>
<evidence type="ECO:0000256" key="4">
    <source>
        <dbReference type="ARBA" id="ARBA00022642"/>
    </source>
</evidence>
<dbReference type="PANTHER" id="PTHR39321">
    <property type="entry name" value="NICOTINATE-NUCLEOTIDE ADENYLYLTRANSFERASE-RELATED"/>
    <property type="match status" value="1"/>
</dbReference>
<gene>
    <name evidence="11" type="primary">nadD</name>
    <name evidence="12" type="ORF">BHW43_08150</name>
</gene>
<dbReference type="FunFam" id="3.40.50.620:FF:000039">
    <property type="entry name" value="Probable nicotinate-nucleotide adenylyltransferase"/>
    <property type="match status" value="1"/>
</dbReference>
<evidence type="ECO:0000256" key="6">
    <source>
        <dbReference type="ARBA" id="ARBA00022695"/>
    </source>
</evidence>
<dbReference type="NCBIfam" id="NF000840">
    <property type="entry name" value="PRK00071.1-3"/>
    <property type="match status" value="1"/>
</dbReference>
<proteinExistence type="inferred from homology"/>
<dbReference type="GO" id="GO:0009435">
    <property type="term" value="P:NAD+ biosynthetic process"/>
    <property type="evidence" value="ECO:0007669"/>
    <property type="project" value="UniProtKB-UniRule"/>
</dbReference>
<keyword evidence="8 11" id="KW-0067">ATP-binding</keyword>
<dbReference type="NCBIfam" id="NF000839">
    <property type="entry name" value="PRK00071.1-1"/>
    <property type="match status" value="1"/>
</dbReference>
<comment type="similarity">
    <text evidence="3 11">Belongs to the NadD family.</text>
</comment>
<sequence>MTVTGKGLGILGGTFDPIHIGHLRIAEAVYERIALEQIIFIPAFVPPHKVGQDYAPAEHRYAMTELAVKPYPHFTVSDMELRRSGVSYTIDTLRELRQIYPDKELYFIIGADSVAQLHTWNSINEMLQLATFVAAGRPGYEGVMEEVVHHLGAAAAERIMLLHTPEYDISSTEIRTRLHEGASLAGLVPRAVEQYINAHNLYQRQG</sequence>
<dbReference type="InterPro" id="IPR014729">
    <property type="entry name" value="Rossmann-like_a/b/a_fold"/>
</dbReference>
<dbReference type="GO" id="GO:0004515">
    <property type="term" value="F:nicotinate-nucleotide adenylyltransferase activity"/>
    <property type="evidence" value="ECO:0007669"/>
    <property type="project" value="UniProtKB-UniRule"/>
</dbReference>
<dbReference type="CDD" id="cd02165">
    <property type="entry name" value="NMNAT"/>
    <property type="match status" value="1"/>
</dbReference>
<dbReference type="InterPro" id="IPR004821">
    <property type="entry name" value="Cyt_trans-like"/>
</dbReference>
<name>A0A1Q6R3E3_9FIRM</name>
<comment type="function">
    <text evidence="1 11">Catalyzes the reversible adenylation of nicotinate mononucleotide (NaMN) to nicotinic acid adenine dinucleotide (NaAD).</text>
</comment>
<dbReference type="NCBIfam" id="TIGR00482">
    <property type="entry name" value="nicotinate (nicotinamide) nucleotide adenylyltransferase"/>
    <property type="match status" value="1"/>
</dbReference>
<accession>A0A1Q6R3E3</accession>
<dbReference type="UniPathway" id="UPA00253">
    <property type="reaction ID" value="UER00332"/>
</dbReference>
<evidence type="ECO:0000256" key="9">
    <source>
        <dbReference type="ARBA" id="ARBA00023027"/>
    </source>
</evidence>
<dbReference type="NCBIfam" id="TIGR00125">
    <property type="entry name" value="cyt_tran_rel"/>
    <property type="match status" value="1"/>
</dbReference>
<dbReference type="Gene3D" id="3.40.50.620">
    <property type="entry name" value="HUPs"/>
    <property type="match status" value="1"/>
</dbReference>
<evidence type="ECO:0000256" key="2">
    <source>
        <dbReference type="ARBA" id="ARBA00005019"/>
    </source>
</evidence>
<dbReference type="STRING" id="626940.BHW43_08150"/>
<dbReference type="Proteomes" id="UP000186777">
    <property type="component" value="Unassembled WGS sequence"/>
</dbReference>
<dbReference type="EMBL" id="MNTG01000037">
    <property type="protein sequence ID" value="OLA36894.1"/>
    <property type="molecule type" value="Genomic_DNA"/>
</dbReference>
<evidence type="ECO:0000256" key="8">
    <source>
        <dbReference type="ARBA" id="ARBA00022840"/>
    </source>
</evidence>
<evidence type="ECO:0000256" key="1">
    <source>
        <dbReference type="ARBA" id="ARBA00002324"/>
    </source>
</evidence>
<dbReference type="InterPro" id="IPR005248">
    <property type="entry name" value="NadD/NMNAT"/>
</dbReference>